<protein>
    <submittedName>
        <fullName evidence="2">Uncharacterized protein</fullName>
    </submittedName>
</protein>
<evidence type="ECO:0000313" key="3">
    <source>
        <dbReference type="Proteomes" id="UP000070373"/>
    </source>
</evidence>
<name>A0A133UAY2_9EURY</name>
<accession>A0A133UAY2</accession>
<organism evidence="2 3">
    <name type="scientific">candidate division MSBL1 archaeon SCGC-AAA259E17</name>
    <dbReference type="NCBI Taxonomy" id="1698263"/>
    <lineage>
        <taxon>Archaea</taxon>
        <taxon>Methanobacteriati</taxon>
        <taxon>Methanobacteriota</taxon>
        <taxon>candidate division MSBL1</taxon>
    </lineage>
</organism>
<gene>
    <name evidence="2" type="ORF">AKJ64_04810</name>
</gene>
<evidence type="ECO:0000313" key="2">
    <source>
        <dbReference type="EMBL" id="KXA91318.1"/>
    </source>
</evidence>
<comment type="caution">
    <text evidence="2">The sequence shown here is derived from an EMBL/GenBank/DDBJ whole genome shotgun (WGS) entry which is preliminary data.</text>
</comment>
<dbReference type="AlphaFoldDB" id="A0A133UAY2"/>
<dbReference type="Proteomes" id="UP000070373">
    <property type="component" value="Unassembled WGS sequence"/>
</dbReference>
<dbReference type="EMBL" id="LHXN01000115">
    <property type="protein sequence ID" value="KXA91318.1"/>
    <property type="molecule type" value="Genomic_DNA"/>
</dbReference>
<reference evidence="2 3" key="1">
    <citation type="journal article" date="2016" name="Sci. Rep.">
        <title>Metabolic traits of an uncultured archaeal lineage -MSBL1- from brine pools of the Red Sea.</title>
        <authorList>
            <person name="Mwirichia R."/>
            <person name="Alam I."/>
            <person name="Rashid M."/>
            <person name="Vinu M."/>
            <person name="Ba-Alawi W."/>
            <person name="Anthony Kamau A."/>
            <person name="Kamanda Ngugi D."/>
            <person name="Goker M."/>
            <person name="Klenk H.P."/>
            <person name="Bajic V."/>
            <person name="Stingl U."/>
        </authorList>
    </citation>
    <scope>NUCLEOTIDE SEQUENCE [LARGE SCALE GENOMIC DNA]</scope>
    <source>
        <strain evidence="2">SCGC-AAA259E17</strain>
    </source>
</reference>
<feature type="region of interest" description="Disordered" evidence="1">
    <location>
        <begin position="58"/>
        <end position="81"/>
    </location>
</feature>
<sequence>MQKRIRSSRGFNGKSSASFWNLGGSGSQGVELIFSLSHSISLTFTAQEKGRYFCSTTEKEKEGETEESFAPGLRHQGSIRG</sequence>
<evidence type="ECO:0000256" key="1">
    <source>
        <dbReference type="SAM" id="MobiDB-lite"/>
    </source>
</evidence>
<keyword evidence="3" id="KW-1185">Reference proteome</keyword>
<proteinExistence type="predicted"/>